<evidence type="ECO:0000256" key="2">
    <source>
        <dbReference type="ARBA" id="ARBA00023033"/>
    </source>
</evidence>
<evidence type="ECO:0000256" key="1">
    <source>
        <dbReference type="ARBA" id="ARBA00023002"/>
    </source>
</evidence>
<reference evidence="4 5" key="1">
    <citation type="journal article" date="2013" name="Genome Announc.">
        <title>Draft Genome Sequence of Rhodococcus rhodnii Strain LMG5362, a Symbiont of Rhodnius prolixus (Hemiptera, Reduviidae, Triatominae), the Principle Vector of Trypanosoma cruzi.</title>
        <authorList>
            <person name="Pachebat J.A."/>
            <person name="van Keulen G."/>
            <person name="Whitten M.M."/>
            <person name="Girdwood S."/>
            <person name="Del Sol R."/>
            <person name="Dyson P.J."/>
            <person name="Facey P.D."/>
        </authorList>
    </citation>
    <scope>NUCLEOTIDE SEQUENCE [LARGE SCALE GENOMIC DNA]</scope>
    <source>
        <strain evidence="4 5">LMG 5362</strain>
    </source>
</reference>
<evidence type="ECO:0000313" key="5">
    <source>
        <dbReference type="Proteomes" id="UP000013525"/>
    </source>
</evidence>
<dbReference type="PANTHER" id="PTHR13789">
    <property type="entry name" value="MONOOXYGENASE"/>
    <property type="match status" value="1"/>
</dbReference>
<dbReference type="InterPro" id="IPR036188">
    <property type="entry name" value="FAD/NAD-bd_sf"/>
</dbReference>
<keyword evidence="1" id="KW-0560">Oxidoreductase</keyword>
<dbReference type="PANTHER" id="PTHR13789:SF309">
    <property type="entry name" value="PUTATIVE (AFU_ORTHOLOGUE AFUA_6G14510)-RELATED"/>
    <property type="match status" value="1"/>
</dbReference>
<feature type="domain" description="FAD-binding" evidence="3">
    <location>
        <begin position="18"/>
        <end position="351"/>
    </location>
</feature>
<protein>
    <submittedName>
        <fullName evidence="4">Aromatic ring monooxygenase</fullName>
    </submittedName>
</protein>
<dbReference type="AlphaFoldDB" id="R7WQJ0"/>
<dbReference type="InterPro" id="IPR050493">
    <property type="entry name" value="FAD-dep_Monooxygenase_BioMet"/>
</dbReference>
<dbReference type="EMBL" id="APMY01000034">
    <property type="protein sequence ID" value="EOM77545.1"/>
    <property type="molecule type" value="Genomic_DNA"/>
</dbReference>
<dbReference type="GO" id="GO:0071949">
    <property type="term" value="F:FAD binding"/>
    <property type="evidence" value="ECO:0007669"/>
    <property type="project" value="InterPro"/>
</dbReference>
<dbReference type="Proteomes" id="UP000013525">
    <property type="component" value="Unassembled WGS sequence"/>
</dbReference>
<dbReference type="SUPFAM" id="SSF51905">
    <property type="entry name" value="FAD/NAD(P)-binding domain"/>
    <property type="match status" value="1"/>
</dbReference>
<name>R7WQJ0_9NOCA</name>
<dbReference type="Pfam" id="PF01494">
    <property type="entry name" value="FAD_binding_3"/>
    <property type="match status" value="1"/>
</dbReference>
<accession>R7WQJ0</accession>
<keyword evidence="2 4" id="KW-0503">Monooxygenase</keyword>
<organism evidence="4 5">
    <name type="scientific">Rhodococcus rhodnii LMG 5362</name>
    <dbReference type="NCBI Taxonomy" id="1273125"/>
    <lineage>
        <taxon>Bacteria</taxon>
        <taxon>Bacillati</taxon>
        <taxon>Actinomycetota</taxon>
        <taxon>Actinomycetes</taxon>
        <taxon>Mycobacteriales</taxon>
        <taxon>Nocardiaceae</taxon>
        <taxon>Rhodococcus</taxon>
    </lineage>
</organism>
<dbReference type="PATRIC" id="fig|1273125.3.peg.1049"/>
<dbReference type="Gene3D" id="3.50.50.60">
    <property type="entry name" value="FAD/NAD(P)-binding domain"/>
    <property type="match status" value="1"/>
</dbReference>
<dbReference type="GO" id="GO:0004497">
    <property type="term" value="F:monooxygenase activity"/>
    <property type="evidence" value="ECO:0007669"/>
    <property type="project" value="UniProtKB-KW"/>
</dbReference>
<comment type="caution">
    <text evidence="4">The sequence shown here is derived from an EMBL/GenBank/DDBJ whole genome shotgun (WGS) entry which is preliminary data.</text>
</comment>
<gene>
    <name evidence="4" type="ORF">Rrhod_1088</name>
</gene>
<dbReference type="eggNOG" id="COG0654">
    <property type="taxonomic scope" value="Bacteria"/>
</dbReference>
<evidence type="ECO:0000259" key="3">
    <source>
        <dbReference type="Pfam" id="PF01494"/>
    </source>
</evidence>
<evidence type="ECO:0000313" key="4">
    <source>
        <dbReference type="EMBL" id="EOM77545.1"/>
    </source>
</evidence>
<dbReference type="PRINTS" id="PR00420">
    <property type="entry name" value="RNGMNOXGNASE"/>
</dbReference>
<proteinExistence type="predicted"/>
<dbReference type="InterPro" id="IPR002938">
    <property type="entry name" value="FAD-bd"/>
</dbReference>
<keyword evidence="5" id="KW-1185">Reference proteome</keyword>
<sequence length="401" mass="42639">MDHRHDEEIAMTPAVRTALVVGGGIAGASAAIALTSKGIRTMLVERSDPWTATSSGIFVYSNGLDALGALGVLPHVLESGFTIDDGCNVYTDHTGAHIVDTVYPSGGTDGRQVPPIVGIRRSELHRALAERTYALDVDVRLGTTVITVDPESGRADFGDGTSGAFDLVVAADGIRSQLRGLVCGDISPRYTGLGVWRSIHQRPAELRAKTMMMGPGKRLGIMPISDDELYLFGTVAEPADVHYENDALPGLMRERFAEFDGPARTFLDELGPQSSVLFTRVEEVLAPLPWSRGRLVLIGDAAHASTPFLGQGGAMAVTDAVVLADVLGGAASVATALDSFAALRHPACRFVQDESRAVGERGARETAHDGVALRDAMRRNAQADVDRFYRELAERSPLPAA</sequence>